<feature type="compositionally biased region" description="Basic and acidic residues" evidence="1">
    <location>
        <begin position="124"/>
        <end position="138"/>
    </location>
</feature>
<evidence type="ECO:0000313" key="2">
    <source>
        <dbReference type="EMBL" id="KAG7522756.1"/>
    </source>
</evidence>
<organism evidence="2 3">
    <name type="scientific">Solea senegalensis</name>
    <name type="common">Senegalese sole</name>
    <dbReference type="NCBI Taxonomy" id="28829"/>
    <lineage>
        <taxon>Eukaryota</taxon>
        <taxon>Metazoa</taxon>
        <taxon>Chordata</taxon>
        <taxon>Craniata</taxon>
        <taxon>Vertebrata</taxon>
        <taxon>Euteleostomi</taxon>
        <taxon>Actinopterygii</taxon>
        <taxon>Neopterygii</taxon>
        <taxon>Teleostei</taxon>
        <taxon>Neoteleostei</taxon>
        <taxon>Acanthomorphata</taxon>
        <taxon>Carangaria</taxon>
        <taxon>Pleuronectiformes</taxon>
        <taxon>Pleuronectoidei</taxon>
        <taxon>Soleidae</taxon>
        <taxon>Solea</taxon>
    </lineage>
</organism>
<proteinExistence type="predicted"/>
<protein>
    <submittedName>
        <fullName evidence="2">Uncharacterized protein</fullName>
    </submittedName>
</protein>
<dbReference type="AlphaFoldDB" id="A0AAV6T070"/>
<name>A0AAV6T070_SOLSE</name>
<reference evidence="2 3" key="1">
    <citation type="journal article" date="2021" name="Sci. Rep.">
        <title>Chromosome anchoring in Senegalese sole (Solea senegalensis) reveals sex-associated markers and genome rearrangements in flatfish.</title>
        <authorList>
            <person name="Guerrero-Cozar I."/>
            <person name="Gomez-Garrido J."/>
            <person name="Berbel C."/>
            <person name="Martinez-Blanch J.F."/>
            <person name="Alioto T."/>
            <person name="Claros M.G."/>
            <person name="Gagnaire P.A."/>
            <person name="Manchado M."/>
        </authorList>
    </citation>
    <scope>NUCLEOTIDE SEQUENCE [LARGE SCALE GENOMIC DNA]</scope>
    <source>
        <strain evidence="2">Sse05_10M</strain>
    </source>
</reference>
<feature type="region of interest" description="Disordered" evidence="1">
    <location>
        <begin position="108"/>
        <end position="138"/>
    </location>
</feature>
<feature type="compositionally biased region" description="Gly residues" evidence="1">
    <location>
        <begin position="110"/>
        <end position="122"/>
    </location>
</feature>
<keyword evidence="3" id="KW-1185">Reference proteome</keyword>
<dbReference type="Proteomes" id="UP000693946">
    <property type="component" value="Linkage Group LG10"/>
</dbReference>
<evidence type="ECO:0000256" key="1">
    <source>
        <dbReference type="SAM" id="MobiDB-lite"/>
    </source>
</evidence>
<accession>A0AAV6T070</accession>
<dbReference type="EMBL" id="JAGKHQ010000002">
    <property type="protein sequence ID" value="KAG7522756.1"/>
    <property type="molecule type" value="Genomic_DNA"/>
</dbReference>
<evidence type="ECO:0000313" key="3">
    <source>
        <dbReference type="Proteomes" id="UP000693946"/>
    </source>
</evidence>
<comment type="caution">
    <text evidence="2">The sequence shown here is derived from an EMBL/GenBank/DDBJ whole genome shotgun (WGS) entry which is preliminary data.</text>
</comment>
<sequence>MATPPKPEETIKTRKRESIVIRPQDKTVEPPFHICKHMGNGGSFCPLSVFCPLCPGFIRPPCLFSLSHGQLSLSEVLRSVHVSSSWTSIFKLESIQSNHLMALTEHQRGHGAGSGAGSGAGRRVGMDKKTRMKSFNDC</sequence>
<gene>
    <name evidence="2" type="ORF">JOB18_029921</name>
</gene>